<gene>
    <name evidence="4" type="ORF">I4J89_00775</name>
</gene>
<dbReference type="SUPFAM" id="SSF50998">
    <property type="entry name" value="Quinoprotein alcohol dehydrogenase-like"/>
    <property type="match status" value="1"/>
</dbReference>
<feature type="transmembrane region" description="Helical" evidence="2">
    <location>
        <begin position="25"/>
        <end position="44"/>
    </location>
</feature>
<dbReference type="RefSeq" id="WP_196411822.1">
    <property type="nucleotide sequence ID" value="NZ_JADQTO010000001.1"/>
</dbReference>
<dbReference type="InterPro" id="IPR002372">
    <property type="entry name" value="PQQ_rpt_dom"/>
</dbReference>
<dbReference type="Pfam" id="PF13360">
    <property type="entry name" value="PQQ_2"/>
    <property type="match status" value="1"/>
</dbReference>
<evidence type="ECO:0000313" key="5">
    <source>
        <dbReference type="Proteomes" id="UP000598146"/>
    </source>
</evidence>
<dbReference type="EMBL" id="JADQTO010000001">
    <property type="protein sequence ID" value="MBG0560004.1"/>
    <property type="molecule type" value="Genomic_DNA"/>
</dbReference>
<dbReference type="Proteomes" id="UP000598146">
    <property type="component" value="Unassembled WGS sequence"/>
</dbReference>
<comment type="caution">
    <text evidence="4">The sequence shown here is derived from an EMBL/GenBank/DDBJ whole genome shotgun (WGS) entry which is preliminary data.</text>
</comment>
<evidence type="ECO:0000256" key="1">
    <source>
        <dbReference type="SAM" id="MobiDB-lite"/>
    </source>
</evidence>
<keyword evidence="2" id="KW-1133">Transmembrane helix</keyword>
<dbReference type="AlphaFoldDB" id="A0A931BYR9"/>
<feature type="region of interest" description="Disordered" evidence="1">
    <location>
        <begin position="1"/>
        <end position="20"/>
    </location>
</feature>
<feature type="compositionally biased region" description="Basic and acidic residues" evidence="1">
    <location>
        <begin position="1"/>
        <end position="18"/>
    </location>
</feature>
<keyword evidence="2" id="KW-0472">Membrane</keyword>
<evidence type="ECO:0000313" key="4">
    <source>
        <dbReference type="EMBL" id="MBG0560004.1"/>
    </source>
</evidence>
<dbReference type="Gene3D" id="2.130.10.10">
    <property type="entry name" value="YVTN repeat-like/Quinoprotein amine dehydrogenase"/>
    <property type="match status" value="1"/>
</dbReference>
<organism evidence="4 5">
    <name type="scientific">Actinoplanes aureus</name>
    <dbReference type="NCBI Taxonomy" id="2792083"/>
    <lineage>
        <taxon>Bacteria</taxon>
        <taxon>Bacillati</taxon>
        <taxon>Actinomycetota</taxon>
        <taxon>Actinomycetes</taxon>
        <taxon>Micromonosporales</taxon>
        <taxon>Micromonosporaceae</taxon>
        <taxon>Actinoplanes</taxon>
    </lineage>
</organism>
<name>A0A931BYR9_9ACTN</name>
<evidence type="ECO:0000256" key="2">
    <source>
        <dbReference type="SAM" id="Phobius"/>
    </source>
</evidence>
<dbReference type="InterPro" id="IPR011047">
    <property type="entry name" value="Quinoprotein_ADH-like_sf"/>
</dbReference>
<protein>
    <submittedName>
        <fullName evidence="4">PQQ-binding-like beta-propeller repeat protein</fullName>
    </submittedName>
</protein>
<keyword evidence="5" id="KW-1185">Reference proteome</keyword>
<reference evidence="4" key="1">
    <citation type="submission" date="2020-11" db="EMBL/GenBank/DDBJ databases">
        <title>Isolation and identification of active actinomycetes.</title>
        <authorList>
            <person name="Sun X."/>
        </authorList>
    </citation>
    <scope>NUCLEOTIDE SEQUENCE</scope>
    <source>
        <strain evidence="4">NEAU-A11</strain>
    </source>
</reference>
<proteinExistence type="predicted"/>
<keyword evidence="2" id="KW-0812">Transmembrane</keyword>
<sequence length="451" mass="47597">MTLIELDRDAPLDPEPSRRPPPWRYRHAGLLVAAVLLIALGGAVPTGGTRWRDLGTAGPVSAVEIPIQLAGGRLYTAAVDGPGRELTAWALEQPPRRLWTAQVPIGMSYDPGRGVFGSFSIRQSGDVVLLSEGFVTTAIDARDGRVRWTSPVMVTLLTGGGTGVVVERVFRPGTDYDQASGDPGPLYFSADGVPHTEPPIRTEVRGTDLATGRVVWTVTPPGSVTVDAVRGDRPAVLITASDRLTLLAGATGTTLAEVALPELNGAGPATASVVGDVALVGYQDPGRQVGYDTRTLRRLWDRPLPATSQDRADCRDVLCSGSRDGLSVLDPVTGATAWPVTGEVGLARHAGFVLETETRTGRPVRLADPRTGRDLADLSGWDEAFGAEPDGALVLRRAGAGGKQTFAAVLPGHPQPRVLGTATVDSGECAADEHHLVCREGDGMRIWAYRI</sequence>
<evidence type="ECO:0000259" key="3">
    <source>
        <dbReference type="Pfam" id="PF13360"/>
    </source>
</evidence>
<feature type="domain" description="Pyrrolo-quinoline quinone repeat" evidence="3">
    <location>
        <begin position="207"/>
        <end position="313"/>
    </location>
</feature>
<accession>A0A931BYR9</accession>
<dbReference type="InterPro" id="IPR015943">
    <property type="entry name" value="WD40/YVTN_repeat-like_dom_sf"/>
</dbReference>